<feature type="region of interest" description="Disordered" evidence="1">
    <location>
        <begin position="45"/>
        <end position="74"/>
    </location>
</feature>
<keyword evidence="3" id="KW-1185">Reference proteome</keyword>
<name>A0ABD5T517_9EURY</name>
<gene>
    <name evidence="2" type="ORF">ACFQDD_02605</name>
</gene>
<sequence>MSDTLTTPPFVGASNATATLEPVEGRCSHTFHTKDSFQSVYTIRVSERRARDGERERGERNGERGERNGERGER</sequence>
<dbReference type="EMBL" id="JBHSWT010000055">
    <property type="protein sequence ID" value="MFC6770425.1"/>
    <property type="molecule type" value="Genomic_DNA"/>
</dbReference>
<evidence type="ECO:0000313" key="3">
    <source>
        <dbReference type="Proteomes" id="UP001596274"/>
    </source>
</evidence>
<reference evidence="2 3" key="1">
    <citation type="journal article" date="2019" name="Int. J. Syst. Evol. Microbiol.">
        <title>The Global Catalogue of Microorganisms (GCM) 10K type strain sequencing project: providing services to taxonomists for standard genome sequencing and annotation.</title>
        <authorList>
            <consortium name="The Broad Institute Genomics Platform"/>
            <consortium name="The Broad Institute Genome Sequencing Center for Infectious Disease"/>
            <person name="Wu L."/>
            <person name="Ma J."/>
        </authorList>
    </citation>
    <scope>NUCLEOTIDE SEQUENCE [LARGE SCALE GENOMIC DNA]</scope>
    <source>
        <strain evidence="2 3">PJ61</strain>
    </source>
</reference>
<dbReference type="Proteomes" id="UP001596274">
    <property type="component" value="Unassembled WGS sequence"/>
</dbReference>
<organism evidence="2 3">
    <name type="scientific">Halorubrum pallidum</name>
    <dbReference type="NCBI Taxonomy" id="1526114"/>
    <lineage>
        <taxon>Archaea</taxon>
        <taxon>Methanobacteriati</taxon>
        <taxon>Methanobacteriota</taxon>
        <taxon>Stenosarchaea group</taxon>
        <taxon>Halobacteria</taxon>
        <taxon>Halobacteriales</taxon>
        <taxon>Haloferacaceae</taxon>
        <taxon>Halorubrum</taxon>
    </lineage>
</organism>
<dbReference type="AlphaFoldDB" id="A0ABD5T517"/>
<proteinExistence type="predicted"/>
<comment type="caution">
    <text evidence="2">The sequence shown here is derived from an EMBL/GenBank/DDBJ whole genome shotgun (WGS) entry which is preliminary data.</text>
</comment>
<evidence type="ECO:0000256" key="1">
    <source>
        <dbReference type="SAM" id="MobiDB-lite"/>
    </source>
</evidence>
<protein>
    <submittedName>
        <fullName evidence="2">Uncharacterized protein</fullName>
    </submittedName>
</protein>
<accession>A0ABD5T517</accession>
<evidence type="ECO:0000313" key="2">
    <source>
        <dbReference type="EMBL" id="MFC6770425.1"/>
    </source>
</evidence>
<feature type="non-terminal residue" evidence="2">
    <location>
        <position position="74"/>
    </location>
</feature>